<dbReference type="InterPro" id="IPR008266">
    <property type="entry name" value="Tyr_kinase_AS"/>
</dbReference>
<dbReference type="Proteomes" id="UP000308652">
    <property type="component" value="Unassembled WGS sequence"/>
</dbReference>
<dbReference type="GO" id="GO:0007166">
    <property type="term" value="P:cell surface receptor signaling pathway"/>
    <property type="evidence" value="ECO:0007669"/>
    <property type="project" value="InterPro"/>
</dbReference>
<dbReference type="InterPro" id="IPR011009">
    <property type="entry name" value="Kinase-like_dom_sf"/>
</dbReference>
<dbReference type="PROSITE" id="PS00109">
    <property type="entry name" value="PROTEIN_KINASE_TYR"/>
    <property type="match status" value="1"/>
</dbReference>
<evidence type="ECO:0000259" key="5">
    <source>
        <dbReference type="PROSITE" id="PS50212"/>
    </source>
</evidence>
<dbReference type="SUPFAM" id="SSF48366">
    <property type="entry name" value="Ras GEF"/>
    <property type="match status" value="1"/>
</dbReference>
<reference evidence="6 7" key="1">
    <citation type="journal article" date="2019" name="Nat. Ecol. Evol.">
        <title>Megaphylogeny resolves global patterns of mushroom evolution.</title>
        <authorList>
            <person name="Varga T."/>
            <person name="Krizsan K."/>
            <person name="Foldi C."/>
            <person name="Dima B."/>
            <person name="Sanchez-Garcia M."/>
            <person name="Sanchez-Ramirez S."/>
            <person name="Szollosi G.J."/>
            <person name="Szarkandi J.G."/>
            <person name="Papp V."/>
            <person name="Albert L."/>
            <person name="Andreopoulos W."/>
            <person name="Angelini C."/>
            <person name="Antonin V."/>
            <person name="Barry K.W."/>
            <person name="Bougher N.L."/>
            <person name="Buchanan P."/>
            <person name="Buyck B."/>
            <person name="Bense V."/>
            <person name="Catcheside P."/>
            <person name="Chovatia M."/>
            <person name="Cooper J."/>
            <person name="Damon W."/>
            <person name="Desjardin D."/>
            <person name="Finy P."/>
            <person name="Geml J."/>
            <person name="Haridas S."/>
            <person name="Hughes K."/>
            <person name="Justo A."/>
            <person name="Karasinski D."/>
            <person name="Kautmanova I."/>
            <person name="Kiss B."/>
            <person name="Kocsube S."/>
            <person name="Kotiranta H."/>
            <person name="LaButti K.M."/>
            <person name="Lechner B.E."/>
            <person name="Liimatainen K."/>
            <person name="Lipzen A."/>
            <person name="Lukacs Z."/>
            <person name="Mihaltcheva S."/>
            <person name="Morgado L.N."/>
            <person name="Niskanen T."/>
            <person name="Noordeloos M.E."/>
            <person name="Ohm R.A."/>
            <person name="Ortiz-Santana B."/>
            <person name="Ovrebo C."/>
            <person name="Racz N."/>
            <person name="Riley R."/>
            <person name="Savchenko A."/>
            <person name="Shiryaev A."/>
            <person name="Soop K."/>
            <person name="Spirin V."/>
            <person name="Szebenyi C."/>
            <person name="Tomsovsky M."/>
            <person name="Tulloss R.E."/>
            <person name="Uehling J."/>
            <person name="Grigoriev I.V."/>
            <person name="Vagvolgyi C."/>
            <person name="Papp T."/>
            <person name="Martin F.M."/>
            <person name="Miettinen O."/>
            <person name="Hibbett D.S."/>
            <person name="Nagy L.G."/>
        </authorList>
    </citation>
    <scope>NUCLEOTIDE SEQUENCE [LARGE SCALE GENOMIC DNA]</scope>
    <source>
        <strain evidence="6 7">CBS 166.37</strain>
    </source>
</reference>
<organism evidence="6 7">
    <name type="scientific">Crucibulum laeve</name>
    <dbReference type="NCBI Taxonomy" id="68775"/>
    <lineage>
        <taxon>Eukaryota</taxon>
        <taxon>Fungi</taxon>
        <taxon>Dikarya</taxon>
        <taxon>Basidiomycota</taxon>
        <taxon>Agaricomycotina</taxon>
        <taxon>Agaricomycetes</taxon>
        <taxon>Agaricomycetidae</taxon>
        <taxon>Agaricales</taxon>
        <taxon>Agaricineae</taxon>
        <taxon>Nidulariaceae</taxon>
        <taxon>Crucibulum</taxon>
    </lineage>
</organism>
<name>A0A5C3MBU3_9AGAR</name>
<feature type="region of interest" description="Disordered" evidence="2">
    <location>
        <begin position="493"/>
        <end position="548"/>
    </location>
</feature>
<dbReference type="InterPro" id="IPR000651">
    <property type="entry name" value="Ras-like_Gua-exchang_fac_N"/>
</dbReference>
<dbReference type="Gene3D" id="1.20.870.10">
    <property type="entry name" value="Son of sevenless (SoS) protein Chain: S domain 1"/>
    <property type="match status" value="1"/>
</dbReference>
<feature type="region of interest" description="Disordered" evidence="2">
    <location>
        <begin position="567"/>
        <end position="609"/>
    </location>
</feature>
<dbReference type="AlphaFoldDB" id="A0A5C3MBU3"/>
<dbReference type="GO" id="GO:0004674">
    <property type="term" value="F:protein serine/threonine kinase activity"/>
    <property type="evidence" value="ECO:0007669"/>
    <property type="project" value="TreeGrafter"/>
</dbReference>
<dbReference type="GO" id="GO:0007264">
    <property type="term" value="P:small GTPase-mediated signal transduction"/>
    <property type="evidence" value="ECO:0007669"/>
    <property type="project" value="InterPro"/>
</dbReference>
<proteinExistence type="predicted"/>
<dbReference type="PROSITE" id="PS50011">
    <property type="entry name" value="PROTEIN_KINASE_DOM"/>
    <property type="match status" value="1"/>
</dbReference>
<dbReference type="PROSITE" id="PS50009">
    <property type="entry name" value="RASGEF_CAT"/>
    <property type="match status" value="1"/>
</dbReference>
<dbReference type="InterPro" id="IPR000719">
    <property type="entry name" value="Prot_kinase_dom"/>
</dbReference>
<dbReference type="InterPro" id="IPR036964">
    <property type="entry name" value="RASGEF_cat_dom_sf"/>
</dbReference>
<dbReference type="Gene3D" id="1.20.930.20">
    <property type="entry name" value="Adaptor protein Cbl, N-terminal domain"/>
    <property type="match status" value="1"/>
</dbReference>
<evidence type="ECO:0000313" key="6">
    <source>
        <dbReference type="EMBL" id="TFK42874.1"/>
    </source>
</evidence>
<feature type="domain" description="Protein kinase" evidence="4">
    <location>
        <begin position="226"/>
        <end position="482"/>
    </location>
</feature>
<dbReference type="InterPro" id="IPR001245">
    <property type="entry name" value="Ser-Thr/Tyr_kinase_cat_dom"/>
</dbReference>
<evidence type="ECO:0000259" key="3">
    <source>
        <dbReference type="PROSITE" id="PS50009"/>
    </source>
</evidence>
<dbReference type="SMART" id="SM00147">
    <property type="entry name" value="RasGEF"/>
    <property type="match status" value="1"/>
</dbReference>
<dbReference type="InterPro" id="IPR023578">
    <property type="entry name" value="Ras_GEF_dom_sf"/>
</dbReference>
<dbReference type="SUPFAM" id="SSF56112">
    <property type="entry name" value="Protein kinase-like (PK-like)"/>
    <property type="match status" value="1"/>
</dbReference>
<feature type="compositionally biased region" description="Polar residues" evidence="2">
    <location>
        <begin position="527"/>
        <end position="541"/>
    </location>
</feature>
<dbReference type="PANTHER" id="PTHR44329">
    <property type="entry name" value="SERINE/THREONINE-PROTEIN KINASE TNNI3K-RELATED"/>
    <property type="match status" value="1"/>
</dbReference>
<feature type="domain" description="Ras-GEF" evidence="3">
    <location>
        <begin position="790"/>
        <end position="1020"/>
    </location>
</feature>
<evidence type="ECO:0000313" key="7">
    <source>
        <dbReference type="Proteomes" id="UP000308652"/>
    </source>
</evidence>
<dbReference type="Gene3D" id="1.10.840.10">
    <property type="entry name" value="Ras guanine-nucleotide exchange factors catalytic domain"/>
    <property type="match status" value="1"/>
</dbReference>
<dbReference type="OrthoDB" id="4062651at2759"/>
<feature type="compositionally biased region" description="Polar residues" evidence="2">
    <location>
        <begin position="584"/>
        <end position="602"/>
    </location>
</feature>
<dbReference type="STRING" id="68775.A0A5C3MBU3"/>
<gene>
    <name evidence="6" type="ORF">BDQ12DRAFT_624219</name>
</gene>
<dbReference type="PROSITE" id="PS50212">
    <property type="entry name" value="RASGEF_NTER"/>
    <property type="match status" value="1"/>
</dbReference>
<dbReference type="Pfam" id="PF07714">
    <property type="entry name" value="PK_Tyr_Ser-Thr"/>
    <property type="match status" value="1"/>
</dbReference>
<dbReference type="InterPro" id="IPR051681">
    <property type="entry name" value="Ser/Thr_Kinases-Pseudokinases"/>
</dbReference>
<dbReference type="Pfam" id="PF00617">
    <property type="entry name" value="RasGEF"/>
    <property type="match status" value="1"/>
</dbReference>
<feature type="domain" description="N-terminal Ras-GEF" evidence="5">
    <location>
        <begin position="638"/>
        <end position="763"/>
    </location>
</feature>
<sequence length="1052" mass="119705">MSISLKDLVVKASGIPGLDFGVSILTTTYTTIENIKVYKQQCRDLSGRCVNLMNAFCDSSVGLEGTKAIERADEITAVIRRVDRKVNEWANLNRLKSFLQQREIKDGIDSLHRDIDGAMMQFQIHMHMELARNQIGSRATQERDKEEIRDLLQKIVKSTEDMKTLVNMSSSESRPLEEIMEGLQTELMDPNLQPNQEQDFKESLWLLHQKTSKMPPLTDLTGQVIRTSSYVVARGTFNDVYAGKWLDMEQVALRLPRTFTDNPDVQKRFQREVSIWRKLNHPNVVPLYGIAYIEKDLYSVSPWMDNDTAIKYVLKCTPAQRLKILGEVAAGLEYLHNNDIVHGDLRGANVLISKAGIARLSDFGLSKLLEECGQGMTSSPGINPRWIAPELLLKNAALSTHCDVWSFGMVCLELVTGEQPFSKITRDIAVQRELDHGKIPDRPGREATAQGLSDDMWNLMKKCWHKKPESRPSVAEVRRKLFEIQEISTYSGDRLTTSRPHRSMFSIRRPSTSESKRSTESSGSISPLSVTGPQGPLQTFERTQRHPSNGDLAIIIESRWDREYANTENNRYNSGPPRLDLSHLGSSSPPSINRHQRTPSGGSPSGVRSFVSYDSGVHMSASLREAVTDPKPIVNLTHSGSVASGTLEGLVERLINNFNVNRDIEYRDVMLTACVDFTTPEDLFAILARRFHEAEVNVSIHAEGRVAIQYNIFMVLMHWLKSRRLQVDQQLLWQMRNFCESAIRMKTSATMVDKARDLFQLIKDRPAQDLLNSPLALSPGRRVPSASQMHPHGLAIGLTLLEGDKYKNILPSDYIAHLRRLTIPNNVEAAYLTNNKIVLWVKQSVLHYEEVENRTQVLSFFINTALECLRLRNFASLTAIAIALHSTPIERLKLTRDGLSPYLRRKLDELNDLVDPSSNHRAYRRALERPVDPDYANTCIPWLPVHLHELHSVLHQNPTVITVDGRPLINFQRYIRFTDRVREILHHQPPSLEQFRQDGQLAYIEHQLRSVQLSTQADDELIRKSDEFHAREGHDYKGRKRELASLGFRVRT</sequence>
<keyword evidence="1" id="KW-0344">Guanine-nucleotide releasing factor</keyword>
<evidence type="ECO:0000259" key="4">
    <source>
        <dbReference type="PROSITE" id="PS50011"/>
    </source>
</evidence>
<dbReference type="CDD" id="cd21037">
    <property type="entry name" value="MLKL_NTD"/>
    <property type="match status" value="1"/>
</dbReference>
<dbReference type="Gene3D" id="1.10.510.10">
    <property type="entry name" value="Transferase(Phosphotransferase) domain 1"/>
    <property type="match status" value="1"/>
</dbReference>
<dbReference type="EMBL" id="ML213592">
    <property type="protein sequence ID" value="TFK42874.1"/>
    <property type="molecule type" value="Genomic_DNA"/>
</dbReference>
<dbReference type="GO" id="GO:0005085">
    <property type="term" value="F:guanyl-nucleotide exchange factor activity"/>
    <property type="evidence" value="ECO:0007669"/>
    <property type="project" value="UniProtKB-KW"/>
</dbReference>
<dbReference type="InterPro" id="IPR001895">
    <property type="entry name" value="RASGEF_cat_dom"/>
</dbReference>
<keyword evidence="7" id="KW-1185">Reference proteome</keyword>
<dbReference type="InterPro" id="IPR036537">
    <property type="entry name" value="Adaptor_Cbl_N_dom_sf"/>
</dbReference>
<dbReference type="SMART" id="SM00229">
    <property type="entry name" value="RasGEFN"/>
    <property type="match status" value="1"/>
</dbReference>
<evidence type="ECO:0000256" key="2">
    <source>
        <dbReference type="SAM" id="MobiDB-lite"/>
    </source>
</evidence>
<accession>A0A5C3MBU3</accession>
<dbReference type="GO" id="GO:0005524">
    <property type="term" value="F:ATP binding"/>
    <property type="evidence" value="ECO:0007669"/>
    <property type="project" value="InterPro"/>
</dbReference>
<dbReference type="Pfam" id="PF00618">
    <property type="entry name" value="RasGEF_N"/>
    <property type="match status" value="1"/>
</dbReference>
<dbReference type="InterPro" id="IPR059179">
    <property type="entry name" value="MLKL-like_MCAfunc"/>
</dbReference>
<evidence type="ECO:0000256" key="1">
    <source>
        <dbReference type="PROSITE-ProRule" id="PRU00168"/>
    </source>
</evidence>
<protein>
    <submittedName>
        <fullName evidence="6">Ras guanine nucleotide exchange factor domain-containing protein</fullName>
    </submittedName>
</protein>